<dbReference type="PATRIC" id="fig|359131.3.peg.5766"/>
<dbReference type="Gene3D" id="1.20.1720.10">
    <property type="entry name" value="Multidrug resistance protein D"/>
    <property type="match status" value="1"/>
</dbReference>
<keyword evidence="12" id="KW-1185">Reference proteome</keyword>
<feature type="transmembrane region" description="Helical" evidence="9">
    <location>
        <begin position="122"/>
        <end position="142"/>
    </location>
</feature>
<evidence type="ECO:0000256" key="5">
    <source>
        <dbReference type="ARBA" id="ARBA00022989"/>
    </source>
</evidence>
<evidence type="ECO:0000256" key="7">
    <source>
        <dbReference type="ARBA" id="ARBA00023251"/>
    </source>
</evidence>
<keyword evidence="6 9" id="KW-0472">Membrane</keyword>
<organism evidence="11 12">
    <name type="scientific">Streptomyces rubellomurinus (strain ATCC 31215)</name>
    <dbReference type="NCBI Taxonomy" id="359131"/>
    <lineage>
        <taxon>Bacteria</taxon>
        <taxon>Bacillati</taxon>
        <taxon>Actinomycetota</taxon>
        <taxon>Actinomycetes</taxon>
        <taxon>Kitasatosporales</taxon>
        <taxon>Streptomycetaceae</taxon>
        <taxon>Streptomyces</taxon>
    </lineage>
</organism>
<feature type="transmembrane region" description="Helical" evidence="9">
    <location>
        <begin position="311"/>
        <end position="334"/>
    </location>
</feature>
<keyword evidence="2" id="KW-0813">Transport</keyword>
<feature type="transmembrane region" description="Helical" evidence="9">
    <location>
        <begin position="451"/>
        <end position="472"/>
    </location>
</feature>
<proteinExistence type="predicted"/>
<name>A0A0F2TE53_STRR3</name>
<evidence type="ECO:0000256" key="6">
    <source>
        <dbReference type="ARBA" id="ARBA00023136"/>
    </source>
</evidence>
<dbReference type="SUPFAM" id="SSF103473">
    <property type="entry name" value="MFS general substrate transporter"/>
    <property type="match status" value="1"/>
</dbReference>
<dbReference type="InterPro" id="IPR036259">
    <property type="entry name" value="MFS_trans_sf"/>
</dbReference>
<dbReference type="PANTHER" id="PTHR42718">
    <property type="entry name" value="MAJOR FACILITATOR SUPERFAMILY MULTIDRUG TRANSPORTER MFSC"/>
    <property type="match status" value="1"/>
</dbReference>
<dbReference type="RefSeq" id="WP_045700090.1">
    <property type="nucleotide sequence ID" value="NZ_JZKH01000053.1"/>
</dbReference>
<dbReference type="GO" id="GO:0022857">
    <property type="term" value="F:transmembrane transporter activity"/>
    <property type="evidence" value="ECO:0007669"/>
    <property type="project" value="InterPro"/>
</dbReference>
<dbReference type="AlphaFoldDB" id="A0A0F2TE53"/>
<dbReference type="PANTHER" id="PTHR42718:SF46">
    <property type="entry name" value="BLR6921 PROTEIN"/>
    <property type="match status" value="1"/>
</dbReference>
<evidence type="ECO:0000256" key="3">
    <source>
        <dbReference type="ARBA" id="ARBA00022475"/>
    </source>
</evidence>
<feature type="transmembrane region" description="Helical" evidence="9">
    <location>
        <begin position="154"/>
        <end position="174"/>
    </location>
</feature>
<feature type="transmembrane region" description="Helical" evidence="9">
    <location>
        <begin position="283"/>
        <end position="305"/>
    </location>
</feature>
<sequence>MTTATATSSDASSTSGLNWTPRLWGTLIVLCAAMFLDALDVSMVGVALPSIGSELHLSTSTLQWVVSGYVLGYGGLLLLGGRAADLLGRRRVFLVALGVFAAASLVGGLVDDGALLIGARFLKGVSAAFTAPAGLSIITTTFAEGPARNRALSIYTTCGASGFSLGLVLSGLLTSVGWRWTFLMPVPVALLALLVAVRLLPRPVEERAQGGYDVLGAITGTATVLLLVFTVTEAQGAGWLSPRTLGSLGVVAVLAAAFLAIESRAAHPLVRLGIFRNGSVARANLVAFAMAGAYGGFQFVVTLFLQHLLGWSALKMALGLLPAGAMIALSAPFMGKVVDRFGTGRLLPLGLLSLTAAFALFLRLDEHSSYPVLVLPSMALLGIGFMLAFPSVNIAATSGVADEEQGLASGLVNTAIQVGTAVVLAGATAMITAGSAGGDSPQAQLDGYRPALLFVTAVSLVGLLIAATGALLDRRRGSAAVPVLDAPPAGSDRPSADEVRTAPAPEHVRDAVLTRS</sequence>
<evidence type="ECO:0000313" key="12">
    <source>
        <dbReference type="Proteomes" id="UP000033699"/>
    </source>
</evidence>
<gene>
    <name evidence="11" type="ORF">VM95_23765</name>
</gene>
<evidence type="ECO:0000256" key="1">
    <source>
        <dbReference type="ARBA" id="ARBA00004651"/>
    </source>
</evidence>
<feature type="transmembrane region" description="Helical" evidence="9">
    <location>
        <begin position="370"/>
        <end position="389"/>
    </location>
</feature>
<dbReference type="CDD" id="cd17321">
    <property type="entry name" value="MFS_MMR_MDR_like"/>
    <property type="match status" value="1"/>
</dbReference>
<feature type="domain" description="Major facilitator superfamily (MFS) profile" evidence="10">
    <location>
        <begin position="26"/>
        <end position="474"/>
    </location>
</feature>
<feature type="transmembrane region" description="Helical" evidence="9">
    <location>
        <begin position="61"/>
        <end position="80"/>
    </location>
</feature>
<feature type="transmembrane region" description="Helical" evidence="9">
    <location>
        <begin position="410"/>
        <end position="431"/>
    </location>
</feature>
<evidence type="ECO:0000256" key="8">
    <source>
        <dbReference type="SAM" id="MobiDB-lite"/>
    </source>
</evidence>
<accession>A0A0F2TE53</accession>
<evidence type="ECO:0000313" key="11">
    <source>
        <dbReference type="EMBL" id="KJS60027.1"/>
    </source>
</evidence>
<keyword evidence="4 9" id="KW-0812">Transmembrane</keyword>
<feature type="transmembrane region" description="Helical" evidence="9">
    <location>
        <begin position="92"/>
        <end position="110"/>
    </location>
</feature>
<dbReference type="Proteomes" id="UP000033699">
    <property type="component" value="Unassembled WGS sequence"/>
</dbReference>
<dbReference type="GO" id="GO:0005886">
    <property type="term" value="C:plasma membrane"/>
    <property type="evidence" value="ECO:0007669"/>
    <property type="project" value="UniProtKB-SubCell"/>
</dbReference>
<feature type="transmembrane region" description="Helical" evidence="9">
    <location>
        <begin position="180"/>
        <end position="200"/>
    </location>
</feature>
<keyword evidence="5 9" id="KW-1133">Transmembrane helix</keyword>
<dbReference type="Pfam" id="PF07690">
    <property type="entry name" value="MFS_1"/>
    <property type="match status" value="1"/>
</dbReference>
<feature type="region of interest" description="Disordered" evidence="8">
    <location>
        <begin position="482"/>
        <end position="516"/>
    </location>
</feature>
<evidence type="ECO:0000259" key="10">
    <source>
        <dbReference type="PROSITE" id="PS50850"/>
    </source>
</evidence>
<evidence type="ECO:0000256" key="4">
    <source>
        <dbReference type="ARBA" id="ARBA00022692"/>
    </source>
</evidence>
<dbReference type="InterPro" id="IPR020846">
    <property type="entry name" value="MFS_dom"/>
</dbReference>
<comment type="caution">
    <text evidence="11">The sequence shown here is derived from an EMBL/GenBank/DDBJ whole genome shotgun (WGS) entry which is preliminary data.</text>
</comment>
<dbReference type="PROSITE" id="PS50850">
    <property type="entry name" value="MFS"/>
    <property type="match status" value="1"/>
</dbReference>
<reference evidence="11 12" key="1">
    <citation type="submission" date="2015-02" db="EMBL/GenBank/DDBJ databases">
        <authorList>
            <person name="Ju K.-S."/>
            <person name="Doroghazi J.R."/>
            <person name="Metcalf W."/>
        </authorList>
    </citation>
    <scope>NUCLEOTIDE SEQUENCE [LARGE SCALE GENOMIC DNA]</scope>
    <source>
        <strain evidence="11 12">ATCC 31215</strain>
    </source>
</reference>
<dbReference type="PROSITE" id="PS00216">
    <property type="entry name" value="SUGAR_TRANSPORT_1"/>
    <property type="match status" value="1"/>
</dbReference>
<dbReference type="InterPro" id="IPR005829">
    <property type="entry name" value="Sugar_transporter_CS"/>
</dbReference>
<dbReference type="OrthoDB" id="7375466at2"/>
<dbReference type="Gene3D" id="1.20.1250.20">
    <property type="entry name" value="MFS general substrate transporter like domains"/>
    <property type="match status" value="1"/>
</dbReference>
<feature type="transmembrane region" description="Helical" evidence="9">
    <location>
        <begin position="23"/>
        <end position="49"/>
    </location>
</feature>
<evidence type="ECO:0000256" key="9">
    <source>
        <dbReference type="SAM" id="Phobius"/>
    </source>
</evidence>
<comment type="subcellular location">
    <subcellularLocation>
        <location evidence="1">Cell membrane</location>
        <topology evidence="1">Multi-pass membrane protein</topology>
    </subcellularLocation>
</comment>
<feature type="transmembrane region" description="Helical" evidence="9">
    <location>
        <begin position="244"/>
        <end position="262"/>
    </location>
</feature>
<dbReference type="GO" id="GO:0046677">
    <property type="term" value="P:response to antibiotic"/>
    <property type="evidence" value="ECO:0007669"/>
    <property type="project" value="UniProtKB-KW"/>
</dbReference>
<protein>
    <submittedName>
        <fullName evidence="11">MFS transporter</fullName>
    </submittedName>
</protein>
<feature type="compositionally biased region" description="Basic and acidic residues" evidence="8">
    <location>
        <begin position="494"/>
        <end position="516"/>
    </location>
</feature>
<feature type="transmembrane region" description="Helical" evidence="9">
    <location>
        <begin position="212"/>
        <end position="232"/>
    </location>
</feature>
<dbReference type="EMBL" id="JZKH01000053">
    <property type="protein sequence ID" value="KJS60027.1"/>
    <property type="molecule type" value="Genomic_DNA"/>
</dbReference>
<dbReference type="InterPro" id="IPR011701">
    <property type="entry name" value="MFS"/>
</dbReference>
<evidence type="ECO:0000256" key="2">
    <source>
        <dbReference type="ARBA" id="ARBA00022448"/>
    </source>
</evidence>
<feature type="transmembrane region" description="Helical" evidence="9">
    <location>
        <begin position="346"/>
        <end position="364"/>
    </location>
</feature>
<keyword evidence="3" id="KW-1003">Cell membrane</keyword>
<keyword evidence="7" id="KW-0046">Antibiotic resistance</keyword>